<dbReference type="OrthoDB" id="17907at2759"/>
<proteinExistence type="predicted"/>
<feature type="domain" description="Proteasome activator Blm10 middle HEAT repeats region" evidence="1">
    <location>
        <begin position="88"/>
        <end position="238"/>
    </location>
</feature>
<comment type="caution">
    <text evidence="3">The sequence shown here is derived from an EMBL/GenBank/DDBJ whole genome shotgun (WGS) entry which is preliminary data.</text>
</comment>
<dbReference type="Proteomes" id="UP000242450">
    <property type="component" value="Chromosome 11"/>
</dbReference>
<dbReference type="GO" id="GO:1990111">
    <property type="term" value="C:spermatoproteasome complex"/>
    <property type="evidence" value="ECO:0007669"/>
    <property type="project" value="TreeGrafter"/>
</dbReference>
<feature type="domain" description="Proteasome activator Blm10 middle HEAT repeats region" evidence="1">
    <location>
        <begin position="344"/>
        <end position="473"/>
    </location>
</feature>
<gene>
    <name evidence="3" type="ORF">Celaphus_00005612</name>
</gene>
<dbReference type="Pfam" id="PF23096">
    <property type="entry name" value="HEAT_PSME4"/>
    <property type="match status" value="2"/>
</dbReference>
<feature type="domain" description="Proteasome activator complex subunit 4-like HEAT repeat-like" evidence="2">
    <location>
        <begin position="727"/>
        <end position="838"/>
    </location>
</feature>
<feature type="domain" description="Proteasome activator complex subunit 4-like HEAT repeat-like" evidence="2">
    <location>
        <begin position="846"/>
        <end position="898"/>
    </location>
</feature>
<evidence type="ECO:0000313" key="4">
    <source>
        <dbReference type="Proteomes" id="UP000242450"/>
    </source>
</evidence>
<dbReference type="GO" id="GO:0016504">
    <property type="term" value="F:peptidase activator activity"/>
    <property type="evidence" value="ECO:0007669"/>
    <property type="project" value="InterPro"/>
</dbReference>
<dbReference type="PANTHER" id="PTHR32170:SF3">
    <property type="entry name" value="PROTEASOME ACTIVATOR COMPLEX SUBUNIT 4"/>
    <property type="match status" value="1"/>
</dbReference>
<dbReference type="InterPro" id="IPR055455">
    <property type="entry name" value="HEAT_PSME4"/>
</dbReference>
<dbReference type="EMBL" id="MKHE01000011">
    <property type="protein sequence ID" value="OWK10562.1"/>
    <property type="molecule type" value="Genomic_DNA"/>
</dbReference>
<dbReference type="InterPro" id="IPR032430">
    <property type="entry name" value="Blm10_mid"/>
</dbReference>
<sequence length="899" mass="103074">MLEEWRPLMCPFDVTMQKAITYFEIFLPTSLPPELHHKGFKLWFDELIGLWVSVQNLPQWEGQLVNLFARLATDNIGYIDWDPYVPKNKLMKLLQRLPNSVVRRLHRERYKKPSWLTPVPDSHKLTDQDVTDFVQCIIQPVLLAMFSKTGSLEAAQALQNLALMRPELVIPPVLERTYPALETLTEPHQLTATLSCVIGVARSLVSGGKWFPEGPTHMLPLLMRALPGVDPNDFSKCMVERELCSATAEFEDFVLQFMDRCFGLIESSTLEQTREETETEKMTHLESLVELGLSSTFSTILTQCSKEIFMVALQKVFNFSISHIFETRVAGRMVADMCRAAVKITRVDGKKLLLYREQLVKILQRTLHLTCKQGYTLSCNLLHHLLRSTTLIYPTEYCSDWGKPGDLWNLGIQWHVPSSEEVAFAFYLLDSFLQPELSKLQRCGDGELEMSRDDVLQSLTIVHNCLIGSGNLLPPLKGEPVTNLVPSMVSLEETKLYTGLEYDHILNNSEDDTKSLFLIIKIIGDLLQFQGSHKHEFDSRWKSFNLVKKSMENRVSIFTYNSEFILKLRTLTVEGCEYKKIHQDMIRDLLRLSTSSYSQGALYCLLGNHSGVCLANLHDWDCIVQTWPAIVSSGLSQAMSLEKPSIVRLFDDLAEKIHRQYETIGLDFTKKLKKDLNANKRGMNYENLVNTLLDGVEQRNLPWKFEHIGIGLLSLLLRDDRVLPLRAIRFFVENLNHDAIVVRKMAISAVAGILKQLKRTHKKLTVSPYEISGYPKPTQIVAGDRPDNHWLHYDSKSIPRTKKEWESSCFVEKTHWGYYTWPQNMVVYAGVEEQPKLGRSREDLTEGIFRNFDDAFLPVLKPHLERLVADSHESTQRCVAEIIAGLIRGSKHWTFEKVM</sequence>
<feature type="non-terminal residue" evidence="3">
    <location>
        <position position="899"/>
    </location>
</feature>
<reference evidence="3 4" key="1">
    <citation type="journal article" date="2018" name="Mol. Genet. Genomics">
        <title>The red deer Cervus elaphus genome CerEla1.0: sequencing, annotating, genes, and chromosomes.</title>
        <authorList>
            <person name="Bana N.A."/>
            <person name="Nyiri A."/>
            <person name="Nagy J."/>
            <person name="Frank K."/>
            <person name="Nagy T."/>
            <person name="Steger V."/>
            <person name="Schiller M."/>
            <person name="Lakatos P."/>
            <person name="Sugar L."/>
            <person name="Horn P."/>
            <person name="Barta E."/>
            <person name="Orosz L."/>
        </authorList>
    </citation>
    <scope>NUCLEOTIDE SEQUENCE [LARGE SCALE GENOMIC DNA]</scope>
    <source>
        <strain evidence="3">Hungarian</strain>
    </source>
</reference>
<dbReference type="PANTHER" id="PTHR32170">
    <property type="entry name" value="PROTEASOME ACTIVATOR COMPLEX SUBUNIT 4"/>
    <property type="match status" value="1"/>
</dbReference>
<accession>A0A212CX56</accession>
<name>A0A212CX56_CEREH</name>
<dbReference type="Pfam" id="PF16507">
    <property type="entry name" value="HEAT_PSME4_mid"/>
    <property type="match status" value="2"/>
</dbReference>
<dbReference type="InterPro" id="IPR035309">
    <property type="entry name" value="PSME4"/>
</dbReference>
<evidence type="ECO:0000313" key="3">
    <source>
        <dbReference type="EMBL" id="OWK10562.1"/>
    </source>
</evidence>
<organism evidence="3 4">
    <name type="scientific">Cervus elaphus hippelaphus</name>
    <name type="common">European red deer</name>
    <dbReference type="NCBI Taxonomy" id="46360"/>
    <lineage>
        <taxon>Eukaryota</taxon>
        <taxon>Metazoa</taxon>
        <taxon>Chordata</taxon>
        <taxon>Craniata</taxon>
        <taxon>Vertebrata</taxon>
        <taxon>Euteleostomi</taxon>
        <taxon>Mammalia</taxon>
        <taxon>Eutheria</taxon>
        <taxon>Laurasiatheria</taxon>
        <taxon>Artiodactyla</taxon>
        <taxon>Ruminantia</taxon>
        <taxon>Pecora</taxon>
        <taxon>Cervidae</taxon>
        <taxon>Cervinae</taxon>
        <taxon>Cervus</taxon>
    </lineage>
</organism>
<dbReference type="GO" id="GO:0005829">
    <property type="term" value="C:cytosol"/>
    <property type="evidence" value="ECO:0007669"/>
    <property type="project" value="TreeGrafter"/>
</dbReference>
<dbReference type="GO" id="GO:0005634">
    <property type="term" value="C:nucleus"/>
    <property type="evidence" value="ECO:0007669"/>
    <property type="project" value="TreeGrafter"/>
</dbReference>
<protein>
    <submittedName>
        <fullName evidence="3">PSME4</fullName>
    </submittedName>
</protein>
<dbReference type="AlphaFoldDB" id="A0A212CX56"/>
<dbReference type="InterPro" id="IPR016024">
    <property type="entry name" value="ARM-type_fold"/>
</dbReference>
<evidence type="ECO:0000259" key="2">
    <source>
        <dbReference type="Pfam" id="PF23096"/>
    </source>
</evidence>
<dbReference type="GO" id="GO:0010499">
    <property type="term" value="P:proteasomal ubiquitin-independent protein catabolic process"/>
    <property type="evidence" value="ECO:0007669"/>
    <property type="project" value="TreeGrafter"/>
</dbReference>
<dbReference type="SUPFAM" id="SSF48371">
    <property type="entry name" value="ARM repeat"/>
    <property type="match status" value="1"/>
</dbReference>
<evidence type="ECO:0000259" key="1">
    <source>
        <dbReference type="Pfam" id="PF16507"/>
    </source>
</evidence>
<dbReference type="GO" id="GO:0070628">
    <property type="term" value="F:proteasome binding"/>
    <property type="evidence" value="ECO:0007669"/>
    <property type="project" value="InterPro"/>
</dbReference>
<keyword evidence="4" id="KW-1185">Reference proteome</keyword>